<sequence>MDDALSRISNLEERMGDALDRITVLENTQQTDKVESQEQLYYEVQERLSREKNIILFGVPESDEAEFVANFLVEFFAGVDPPFKIDNYRYIRFGKKAKDKNFEVKIVNDKTPEQLNYLKNLGKQLDELKMNGRKNLTIKYIKGMPKIVEKSDNRIPSQGSYAGSGKLPEANGGSRRLRPTRNNYPANQKPPRSRSNSSTSSSSNSQKIHRKQTDPNGSKN</sequence>
<gene>
    <name evidence="1" type="ORF">QAD02_007571</name>
</gene>
<proteinExistence type="predicted"/>
<protein>
    <submittedName>
        <fullName evidence="1">Uncharacterized protein</fullName>
    </submittedName>
</protein>
<evidence type="ECO:0000313" key="2">
    <source>
        <dbReference type="Proteomes" id="UP001239111"/>
    </source>
</evidence>
<comment type="caution">
    <text evidence="1">The sequence shown here is derived from an EMBL/GenBank/DDBJ whole genome shotgun (WGS) entry which is preliminary data.</text>
</comment>
<name>A0ACC2N4C3_9HYME</name>
<dbReference type="EMBL" id="CM056744">
    <property type="protein sequence ID" value="KAJ8665909.1"/>
    <property type="molecule type" value="Genomic_DNA"/>
</dbReference>
<organism evidence="1 2">
    <name type="scientific">Eretmocerus hayati</name>
    <dbReference type="NCBI Taxonomy" id="131215"/>
    <lineage>
        <taxon>Eukaryota</taxon>
        <taxon>Metazoa</taxon>
        <taxon>Ecdysozoa</taxon>
        <taxon>Arthropoda</taxon>
        <taxon>Hexapoda</taxon>
        <taxon>Insecta</taxon>
        <taxon>Pterygota</taxon>
        <taxon>Neoptera</taxon>
        <taxon>Endopterygota</taxon>
        <taxon>Hymenoptera</taxon>
        <taxon>Apocrita</taxon>
        <taxon>Proctotrupomorpha</taxon>
        <taxon>Chalcidoidea</taxon>
        <taxon>Aphelinidae</taxon>
        <taxon>Aphelininae</taxon>
        <taxon>Eretmocerus</taxon>
    </lineage>
</organism>
<reference evidence="1" key="1">
    <citation type="submission" date="2023-04" db="EMBL/GenBank/DDBJ databases">
        <title>A chromosome-level genome assembly of the parasitoid wasp Eretmocerus hayati.</title>
        <authorList>
            <person name="Zhong Y."/>
            <person name="Liu S."/>
            <person name="Liu Y."/>
        </authorList>
    </citation>
    <scope>NUCLEOTIDE SEQUENCE</scope>
    <source>
        <strain evidence="1">ZJU_SS_LIU_2023</strain>
    </source>
</reference>
<dbReference type="Proteomes" id="UP001239111">
    <property type="component" value="Chromosome 4"/>
</dbReference>
<accession>A0ACC2N4C3</accession>
<evidence type="ECO:0000313" key="1">
    <source>
        <dbReference type="EMBL" id="KAJ8665909.1"/>
    </source>
</evidence>
<keyword evidence="2" id="KW-1185">Reference proteome</keyword>